<organism evidence="2 3">
    <name type="scientific">Mycena belliarum</name>
    <dbReference type="NCBI Taxonomy" id="1033014"/>
    <lineage>
        <taxon>Eukaryota</taxon>
        <taxon>Fungi</taxon>
        <taxon>Dikarya</taxon>
        <taxon>Basidiomycota</taxon>
        <taxon>Agaricomycotina</taxon>
        <taxon>Agaricomycetes</taxon>
        <taxon>Agaricomycetidae</taxon>
        <taxon>Agaricales</taxon>
        <taxon>Marasmiineae</taxon>
        <taxon>Mycenaceae</taxon>
        <taxon>Mycena</taxon>
    </lineage>
</organism>
<feature type="compositionally biased region" description="Basic and acidic residues" evidence="1">
    <location>
        <begin position="262"/>
        <end position="279"/>
    </location>
</feature>
<feature type="region of interest" description="Disordered" evidence="1">
    <location>
        <begin position="260"/>
        <end position="279"/>
    </location>
</feature>
<dbReference type="EMBL" id="JARJCN010000006">
    <property type="protein sequence ID" value="KAJ7100030.1"/>
    <property type="molecule type" value="Genomic_DNA"/>
</dbReference>
<evidence type="ECO:0000313" key="3">
    <source>
        <dbReference type="Proteomes" id="UP001222325"/>
    </source>
</evidence>
<keyword evidence="3" id="KW-1185">Reference proteome</keyword>
<reference evidence="2" key="1">
    <citation type="submission" date="2023-03" db="EMBL/GenBank/DDBJ databases">
        <title>Massive genome expansion in bonnet fungi (Mycena s.s.) driven by repeated elements and novel gene families across ecological guilds.</title>
        <authorList>
            <consortium name="Lawrence Berkeley National Laboratory"/>
            <person name="Harder C.B."/>
            <person name="Miyauchi S."/>
            <person name="Viragh M."/>
            <person name="Kuo A."/>
            <person name="Thoen E."/>
            <person name="Andreopoulos B."/>
            <person name="Lu D."/>
            <person name="Skrede I."/>
            <person name="Drula E."/>
            <person name="Henrissat B."/>
            <person name="Morin E."/>
            <person name="Kohler A."/>
            <person name="Barry K."/>
            <person name="LaButti K."/>
            <person name="Morin E."/>
            <person name="Salamov A."/>
            <person name="Lipzen A."/>
            <person name="Mereny Z."/>
            <person name="Hegedus B."/>
            <person name="Baldrian P."/>
            <person name="Stursova M."/>
            <person name="Weitz H."/>
            <person name="Taylor A."/>
            <person name="Grigoriev I.V."/>
            <person name="Nagy L.G."/>
            <person name="Martin F."/>
            <person name="Kauserud H."/>
        </authorList>
    </citation>
    <scope>NUCLEOTIDE SEQUENCE</scope>
    <source>
        <strain evidence="2">CBHHK173m</strain>
    </source>
</reference>
<dbReference type="Proteomes" id="UP001222325">
    <property type="component" value="Unassembled WGS sequence"/>
</dbReference>
<dbReference type="AlphaFoldDB" id="A0AAD6XW06"/>
<feature type="compositionally biased region" description="Polar residues" evidence="1">
    <location>
        <begin position="20"/>
        <end position="30"/>
    </location>
</feature>
<accession>A0AAD6XW06</accession>
<feature type="region of interest" description="Disordered" evidence="1">
    <location>
        <begin position="101"/>
        <end position="141"/>
    </location>
</feature>
<proteinExistence type="predicted"/>
<sequence>MAQYADRRHLPYFPEDRPYYSTTPRASQSWAPDAAPRPAPAHHHHHYIPTPASFVAPAWNALHFAQCPQEFAPRQYHTPDAPADAPPSLLDAISLYSPPYTRPASRASASTSDAYTPSYAAPTPASRASPPPTPIKEEQPDDDGFIVALRPAPSPPPHARAPPAAVPLRATQASARMRRMMGVFRLNPFAMHARGGRGVPAPWAGGEARPLEEEPRVFEFQLELAGAAPQKVEDPFGELGLGAAGLRAFSPGFEPGFELEVEGGRRDPEDEREREREREEEAHWELAAYPALSAFDPVAAYPRALHPYTLEGRFAPVPRRWTHPHPHPHDPYAMSLSMPMSM</sequence>
<evidence type="ECO:0000313" key="2">
    <source>
        <dbReference type="EMBL" id="KAJ7100030.1"/>
    </source>
</evidence>
<gene>
    <name evidence="2" type="ORF">B0H15DRAFT_998852</name>
</gene>
<protein>
    <submittedName>
        <fullName evidence="2">Uncharacterized protein</fullName>
    </submittedName>
</protein>
<comment type="caution">
    <text evidence="2">The sequence shown here is derived from an EMBL/GenBank/DDBJ whole genome shotgun (WGS) entry which is preliminary data.</text>
</comment>
<feature type="compositionally biased region" description="Low complexity" evidence="1">
    <location>
        <begin position="101"/>
        <end position="128"/>
    </location>
</feature>
<evidence type="ECO:0000256" key="1">
    <source>
        <dbReference type="SAM" id="MobiDB-lite"/>
    </source>
</evidence>
<name>A0AAD6XW06_9AGAR</name>
<feature type="region of interest" description="Disordered" evidence="1">
    <location>
        <begin position="15"/>
        <end position="44"/>
    </location>
</feature>